<keyword evidence="1" id="KW-0175">Coiled coil</keyword>
<proteinExistence type="predicted"/>
<evidence type="ECO:0000313" key="3">
    <source>
        <dbReference type="WBParaSite" id="Hba_13163"/>
    </source>
</evidence>
<feature type="coiled-coil region" evidence="1">
    <location>
        <begin position="136"/>
        <end position="226"/>
    </location>
</feature>
<reference evidence="3" key="1">
    <citation type="submission" date="2016-11" db="UniProtKB">
        <authorList>
            <consortium name="WormBaseParasite"/>
        </authorList>
    </citation>
    <scope>IDENTIFICATION</scope>
</reference>
<protein>
    <submittedName>
        <fullName evidence="3">Myosin_tail_1 domain-containing protein</fullName>
    </submittedName>
</protein>
<organism evidence="2 3">
    <name type="scientific">Heterorhabditis bacteriophora</name>
    <name type="common">Entomopathogenic nematode worm</name>
    <dbReference type="NCBI Taxonomy" id="37862"/>
    <lineage>
        <taxon>Eukaryota</taxon>
        <taxon>Metazoa</taxon>
        <taxon>Ecdysozoa</taxon>
        <taxon>Nematoda</taxon>
        <taxon>Chromadorea</taxon>
        <taxon>Rhabditida</taxon>
        <taxon>Rhabditina</taxon>
        <taxon>Rhabditomorpha</taxon>
        <taxon>Strongyloidea</taxon>
        <taxon>Heterorhabditidae</taxon>
        <taxon>Heterorhabditis</taxon>
    </lineage>
</organism>
<dbReference type="AlphaFoldDB" id="A0A1I7X6C7"/>
<name>A0A1I7X6C7_HETBA</name>
<accession>A0A1I7X6C7</accession>
<evidence type="ECO:0000256" key="1">
    <source>
        <dbReference type="SAM" id="Coils"/>
    </source>
</evidence>
<sequence length="257" mass="30357">MSSSDDENPLAEVYDEDNLLNMVGRFILSRYIYKLYYLHGFTVCFPGGFSGRRIIISYMEFTTYIYILKIIYFKVPIENLGEKLDKLSAERSQQTQSCITLKCKSIILSYYLVFIKNINYFRFKFIQQISTMQPERDSMEEQRTKVEAELKELLELRKTKDSDIHKIEGEKDKTVRELEKVQRELTELEGRETKRKNDLKRAAADLIKLMNDLEKEKKKLKDIQSIPEKSAAKIEILRESVVELHKTEDENQKQVII</sequence>
<dbReference type="Proteomes" id="UP000095283">
    <property type="component" value="Unplaced"/>
</dbReference>
<dbReference type="WBParaSite" id="Hba_13163">
    <property type="protein sequence ID" value="Hba_13163"/>
    <property type="gene ID" value="Hba_13163"/>
</dbReference>
<keyword evidence="2" id="KW-1185">Reference proteome</keyword>
<evidence type="ECO:0000313" key="2">
    <source>
        <dbReference type="Proteomes" id="UP000095283"/>
    </source>
</evidence>